<dbReference type="AlphaFoldDB" id="X1FMQ4"/>
<feature type="non-terminal residue" evidence="3">
    <location>
        <position position="1"/>
    </location>
</feature>
<proteinExistence type="predicted"/>
<evidence type="ECO:0000259" key="2">
    <source>
        <dbReference type="Pfam" id="PF13546"/>
    </source>
</evidence>
<dbReference type="NCBIfam" id="NF033540">
    <property type="entry name" value="transpos_IS701"/>
    <property type="match status" value="1"/>
</dbReference>
<reference evidence="3" key="1">
    <citation type="journal article" date="2014" name="Front. Microbiol.">
        <title>High frequency of phylogenetically diverse reductive dehalogenase-homologous genes in deep subseafloor sedimentary metagenomes.</title>
        <authorList>
            <person name="Kawai M."/>
            <person name="Futagami T."/>
            <person name="Toyoda A."/>
            <person name="Takaki Y."/>
            <person name="Nishi S."/>
            <person name="Hori S."/>
            <person name="Arai W."/>
            <person name="Tsubouchi T."/>
            <person name="Morono Y."/>
            <person name="Uchiyama I."/>
            <person name="Ito T."/>
            <person name="Fujiyama A."/>
            <person name="Inagaki F."/>
            <person name="Takami H."/>
        </authorList>
    </citation>
    <scope>NUCLEOTIDE SEQUENCE</scope>
    <source>
        <strain evidence="3">Expedition CK06-06</strain>
    </source>
</reference>
<dbReference type="PANTHER" id="PTHR33627">
    <property type="entry name" value="TRANSPOSASE"/>
    <property type="match status" value="1"/>
</dbReference>
<evidence type="ECO:0000256" key="1">
    <source>
        <dbReference type="SAM" id="MobiDB-lite"/>
    </source>
</evidence>
<dbReference type="Pfam" id="PF13546">
    <property type="entry name" value="DDE_5"/>
    <property type="match status" value="1"/>
</dbReference>
<dbReference type="InterPro" id="IPR012337">
    <property type="entry name" value="RNaseH-like_sf"/>
</dbReference>
<evidence type="ECO:0000313" key="3">
    <source>
        <dbReference type="EMBL" id="GAH33805.1"/>
    </source>
</evidence>
<dbReference type="InterPro" id="IPR038721">
    <property type="entry name" value="IS701-like_DDE_dom"/>
</dbReference>
<dbReference type="SUPFAM" id="SSF53098">
    <property type="entry name" value="Ribonuclease H-like"/>
    <property type="match status" value="1"/>
</dbReference>
<feature type="region of interest" description="Disordered" evidence="1">
    <location>
        <begin position="212"/>
        <end position="234"/>
    </location>
</feature>
<comment type="caution">
    <text evidence="3">The sequence shown here is derived from an EMBL/GenBank/DDBJ whole genome shotgun (WGS) entry which is preliminary data.</text>
</comment>
<accession>X1FMQ4</accession>
<gene>
    <name evidence="3" type="ORF">S03H2_20025</name>
</gene>
<dbReference type="EMBL" id="BARU01010514">
    <property type="protein sequence ID" value="GAH33805.1"/>
    <property type="molecule type" value="Genomic_DNA"/>
</dbReference>
<name>X1FMQ4_9ZZZZ</name>
<dbReference type="InterPro" id="IPR039365">
    <property type="entry name" value="IS701-like"/>
</dbReference>
<dbReference type="PANTHER" id="PTHR33627:SF1">
    <property type="entry name" value="TRANSPOSASE"/>
    <property type="match status" value="1"/>
</dbReference>
<protein>
    <recommendedName>
        <fullName evidence="2">Transposase IS701-like DDE domain-containing protein</fullName>
    </recommendedName>
</protein>
<organism evidence="3">
    <name type="scientific">marine sediment metagenome</name>
    <dbReference type="NCBI Taxonomy" id="412755"/>
    <lineage>
        <taxon>unclassified sequences</taxon>
        <taxon>metagenomes</taxon>
        <taxon>ecological metagenomes</taxon>
    </lineage>
</organism>
<feature type="non-terminal residue" evidence="3">
    <location>
        <position position="297"/>
    </location>
</feature>
<feature type="domain" description="Transposase IS701-like DDE" evidence="2">
    <location>
        <begin position="2"/>
        <end position="257"/>
    </location>
</feature>
<sequence length="297" mass="34123">KYLQGLMMPIERKNVENIAEEVGSPPRKLQEFLSDSPWNDEGCIEEHQRFVGELFGAPNGVVIFDDTGFPKKGDKSAGVGRQYSGTMGKTDNCQVGVFMSYASVHGHTLVDRRLYILSQWFEETALGRRKRSGIPQDVRFKTKIELAMEMLDRANERGHLLFQWVSGDCAYGDAHEFRKHIAGMGKWYCFEVYYDTHIWTDDPAWKVPPVMEKRRGRKPKHPKPTEGSPSAVTASSLVSSIPDNQWQRICLREGDKGPREFEFARLRVFEKWNGRPGPASWLMIRRSLQTGHREIKF</sequence>